<feature type="binding site" evidence="15">
    <location>
        <position position="356"/>
    </location>
    <ligand>
        <name>Mg(2+)</name>
        <dbReference type="ChEBI" id="CHEBI:18420"/>
    </ligand>
</feature>
<evidence type="ECO:0000256" key="14">
    <source>
        <dbReference type="PIRSR" id="PIRSR601952-1"/>
    </source>
</evidence>
<organism evidence="18 19">
    <name type="scientific">Plakobranchus ocellatus</name>
    <dbReference type="NCBI Taxonomy" id="259542"/>
    <lineage>
        <taxon>Eukaryota</taxon>
        <taxon>Metazoa</taxon>
        <taxon>Spiralia</taxon>
        <taxon>Lophotrochozoa</taxon>
        <taxon>Mollusca</taxon>
        <taxon>Gastropoda</taxon>
        <taxon>Heterobranchia</taxon>
        <taxon>Euthyneura</taxon>
        <taxon>Panpulmonata</taxon>
        <taxon>Sacoglossa</taxon>
        <taxon>Placobranchoidea</taxon>
        <taxon>Plakobranchidae</taxon>
        <taxon>Plakobranchus</taxon>
    </lineage>
</organism>
<feature type="binding site" evidence="15">
    <location>
        <position position="403"/>
    </location>
    <ligand>
        <name>Zn(2+)</name>
        <dbReference type="ChEBI" id="CHEBI:29105"/>
        <label>2</label>
    </ligand>
</feature>
<evidence type="ECO:0000256" key="10">
    <source>
        <dbReference type="ARBA" id="ARBA00022842"/>
    </source>
</evidence>
<keyword evidence="13" id="KW-0449">Lipoprotein</keyword>
<dbReference type="GO" id="GO:0005886">
    <property type="term" value="C:plasma membrane"/>
    <property type="evidence" value="ECO:0007669"/>
    <property type="project" value="UniProtKB-SubCell"/>
</dbReference>
<evidence type="ECO:0000256" key="5">
    <source>
        <dbReference type="ARBA" id="ARBA00022553"/>
    </source>
</evidence>
<keyword evidence="12" id="KW-0325">Glycoprotein</keyword>
<evidence type="ECO:0000256" key="13">
    <source>
        <dbReference type="ARBA" id="ARBA00023288"/>
    </source>
</evidence>
<dbReference type="Gene3D" id="3.40.720.10">
    <property type="entry name" value="Alkaline Phosphatase, subunit A"/>
    <property type="match status" value="1"/>
</dbReference>
<dbReference type="GO" id="GO:0004035">
    <property type="term" value="F:alkaline phosphatase activity"/>
    <property type="evidence" value="ECO:0007669"/>
    <property type="project" value="UniProtKB-EC"/>
</dbReference>
<evidence type="ECO:0000256" key="16">
    <source>
        <dbReference type="RuleBase" id="RU003946"/>
    </source>
</evidence>
<dbReference type="PRINTS" id="PR00113">
    <property type="entry name" value="ALKPHPHTASE"/>
</dbReference>
<dbReference type="CDD" id="cd16012">
    <property type="entry name" value="ALP"/>
    <property type="match status" value="1"/>
</dbReference>
<comment type="subcellular location">
    <subcellularLocation>
        <location evidence="1">Cell membrane</location>
        <topology evidence="1">Lipid-anchor</topology>
        <topology evidence="1">GPI-anchor</topology>
    </subcellularLocation>
</comment>
<evidence type="ECO:0000256" key="4">
    <source>
        <dbReference type="ARBA" id="ARBA00022475"/>
    </source>
</evidence>
<evidence type="ECO:0000256" key="8">
    <source>
        <dbReference type="ARBA" id="ARBA00022801"/>
    </source>
</evidence>
<keyword evidence="7 15" id="KW-0479">Metal-binding</keyword>
<dbReference type="EMBL" id="BLXT01000300">
    <property type="protein sequence ID" value="GFN75833.1"/>
    <property type="molecule type" value="Genomic_DNA"/>
</dbReference>
<evidence type="ECO:0000313" key="19">
    <source>
        <dbReference type="Proteomes" id="UP000735302"/>
    </source>
</evidence>
<dbReference type="AlphaFoldDB" id="A0AAV3Y1H7"/>
<dbReference type="EC" id="3.1.3.1" evidence="3"/>
<dbReference type="InterPro" id="IPR001952">
    <property type="entry name" value="Alkaline_phosphatase"/>
</dbReference>
<feature type="region of interest" description="Disordered" evidence="17">
    <location>
        <begin position="1"/>
        <end position="22"/>
    </location>
</feature>
<dbReference type="Pfam" id="PF00245">
    <property type="entry name" value="Alk_phosphatase"/>
    <property type="match status" value="1"/>
</dbReference>
<evidence type="ECO:0000256" key="17">
    <source>
        <dbReference type="SAM" id="MobiDB-lite"/>
    </source>
</evidence>
<proteinExistence type="inferred from homology"/>
<feature type="binding site" evidence="15">
    <location>
        <position position="477"/>
    </location>
    <ligand>
        <name>Zn(2+)</name>
        <dbReference type="ChEBI" id="CHEBI:29105"/>
        <label>2</label>
    </ligand>
</feature>
<dbReference type="GO" id="GO:0098552">
    <property type="term" value="C:side of membrane"/>
    <property type="evidence" value="ECO:0007669"/>
    <property type="project" value="UniProtKB-KW"/>
</dbReference>
<dbReference type="SMART" id="SM00098">
    <property type="entry name" value="alkPPc"/>
    <property type="match status" value="1"/>
</dbReference>
<evidence type="ECO:0000256" key="3">
    <source>
        <dbReference type="ARBA" id="ARBA00012647"/>
    </source>
</evidence>
<evidence type="ECO:0000256" key="6">
    <source>
        <dbReference type="ARBA" id="ARBA00022622"/>
    </source>
</evidence>
<keyword evidence="9 15" id="KW-0862">Zinc</keyword>
<feature type="binding site" evidence="15">
    <location>
        <position position="402"/>
    </location>
    <ligand>
        <name>Zn(2+)</name>
        <dbReference type="ChEBI" id="CHEBI:29105"/>
        <label>2</label>
    </ligand>
</feature>
<sequence>MKPARTFDASSNPSPAPDSSQHLIPEALNGIDTRRKIVTPFPCCLTDPQHWKDEGRRDIQRAWTLRPEYGVAKNTILYIGDGMGLQSVTAGRIYKGQKMGRSGEEYKLSFEDFPYTGLSKTYNVDRQVADSAGTAVAMVSGVKANLGTLGVTSEVAYGKSCDTYSDSRRVVTALDYALQEGKSVGLITTTRVTHATPAAIYAHTPFRDWESDTNMDGITGCDEVKDIAYQLVMDNPNIQVVLGGGRRSFLNNTTPDPRTGQISSSQRKDGLDLIEEWKKDKAARDENHSHVFTKGQFDAVDPDSTDYLLGLFSSSHMSYELERDSTADGQPSLAEMVDKAIRILKRNEKGFFLLVEGGRIDHAHHDNLGKLALGDMDAFDEAVKKGKEMTSTRDTLIIVTADHSHVFGMAGYPSRGNPILGLVDIVVPEEAPYDDMPYTTLTYSNGPSYERVNYTGVDITGNRFTQQAGLGMQWETHAGEEVPIYARGPMAHLFHTTHEQSYIGHVIMYASCYGLYKNDCDLNRREEMLSGPPPCAAILGQRVSPIAFCLVAFITLSTATRKLFSFH</sequence>
<dbReference type="Proteomes" id="UP000735302">
    <property type="component" value="Unassembled WGS sequence"/>
</dbReference>
<keyword evidence="8" id="KW-0378">Hydrolase</keyword>
<comment type="caution">
    <text evidence="18">The sequence shown here is derived from an EMBL/GenBank/DDBJ whole genome shotgun (WGS) entry which is preliminary data.</text>
</comment>
<evidence type="ECO:0000256" key="11">
    <source>
        <dbReference type="ARBA" id="ARBA00023136"/>
    </source>
</evidence>
<keyword evidence="10 15" id="KW-0460">Magnesium</keyword>
<feature type="active site" description="Phosphoserine intermediate" evidence="14">
    <location>
        <position position="131"/>
    </location>
</feature>
<dbReference type="FunFam" id="3.40.720.10:FF:000008">
    <property type="entry name" value="Alkaline phosphatase"/>
    <property type="match status" value="1"/>
</dbReference>
<dbReference type="GO" id="GO:0046872">
    <property type="term" value="F:metal ion binding"/>
    <property type="evidence" value="ECO:0007669"/>
    <property type="project" value="UniProtKB-KW"/>
</dbReference>
<feature type="binding site" evidence="15">
    <location>
        <position position="196"/>
    </location>
    <ligand>
        <name>Mg(2+)</name>
        <dbReference type="ChEBI" id="CHEBI:18420"/>
    </ligand>
</feature>
<evidence type="ECO:0000256" key="12">
    <source>
        <dbReference type="ARBA" id="ARBA00023180"/>
    </source>
</evidence>
<comment type="cofactor">
    <cofactor evidence="15">
        <name>Mg(2+)</name>
        <dbReference type="ChEBI" id="CHEBI:18420"/>
    </cofactor>
    <text evidence="15">Binds 1 Mg(2+) ion.</text>
</comment>
<feature type="binding site" evidence="15">
    <location>
        <position position="365"/>
    </location>
    <ligand>
        <name>Zn(2+)</name>
        <dbReference type="ChEBI" id="CHEBI:29105"/>
        <label>2</label>
    </ligand>
</feature>
<comment type="cofactor">
    <cofactor evidence="15">
        <name>Zn(2+)</name>
        <dbReference type="ChEBI" id="CHEBI:29105"/>
    </cofactor>
    <text evidence="15">Binds 2 Zn(2+) ions.</text>
</comment>
<protein>
    <recommendedName>
        <fullName evidence="3">alkaline phosphatase</fullName>
        <ecNumber evidence="3">3.1.3.1</ecNumber>
    </recommendedName>
</protein>
<evidence type="ECO:0000256" key="1">
    <source>
        <dbReference type="ARBA" id="ARBA00004609"/>
    </source>
</evidence>
<keyword evidence="6" id="KW-0336">GPI-anchor</keyword>
<feature type="binding site" evidence="15">
    <location>
        <position position="361"/>
    </location>
    <ligand>
        <name>Zn(2+)</name>
        <dbReference type="ChEBI" id="CHEBI:29105"/>
        <label>2</label>
    </ligand>
</feature>
<evidence type="ECO:0000256" key="2">
    <source>
        <dbReference type="ARBA" id="ARBA00005984"/>
    </source>
</evidence>
<gene>
    <name evidence="18" type="ORF">PoB_000233900</name>
</gene>
<keyword evidence="19" id="KW-1185">Reference proteome</keyword>
<evidence type="ECO:0000313" key="18">
    <source>
        <dbReference type="EMBL" id="GFN75833.1"/>
    </source>
</evidence>
<dbReference type="PANTHER" id="PTHR11596:SF5">
    <property type="entry name" value="ALKALINE PHOSPHATASE"/>
    <property type="match status" value="1"/>
</dbReference>
<feature type="binding site" evidence="15">
    <location>
        <position position="81"/>
    </location>
    <ligand>
        <name>Mg(2+)</name>
        <dbReference type="ChEBI" id="CHEBI:18420"/>
    </ligand>
</feature>
<feature type="binding site" evidence="15">
    <location>
        <position position="81"/>
    </location>
    <ligand>
        <name>Zn(2+)</name>
        <dbReference type="ChEBI" id="CHEBI:29105"/>
        <label>2</label>
    </ligand>
</feature>
<accession>A0AAV3Y1H7</accession>
<keyword evidence="5" id="KW-0597">Phosphoprotein</keyword>
<keyword evidence="11" id="KW-0472">Membrane</keyword>
<keyword evidence="4" id="KW-1003">Cell membrane</keyword>
<dbReference type="InterPro" id="IPR017850">
    <property type="entry name" value="Alkaline_phosphatase_core_sf"/>
</dbReference>
<evidence type="ECO:0000256" key="7">
    <source>
        <dbReference type="ARBA" id="ARBA00022723"/>
    </source>
</evidence>
<comment type="similarity">
    <text evidence="2 16">Belongs to the alkaline phosphatase family.</text>
</comment>
<reference evidence="18 19" key="1">
    <citation type="journal article" date="2021" name="Elife">
        <title>Chloroplast acquisition without the gene transfer in kleptoplastic sea slugs, Plakobranchus ocellatus.</title>
        <authorList>
            <person name="Maeda T."/>
            <person name="Takahashi S."/>
            <person name="Yoshida T."/>
            <person name="Shimamura S."/>
            <person name="Takaki Y."/>
            <person name="Nagai Y."/>
            <person name="Toyoda A."/>
            <person name="Suzuki Y."/>
            <person name="Arimoto A."/>
            <person name="Ishii H."/>
            <person name="Satoh N."/>
            <person name="Nishiyama T."/>
            <person name="Hasebe M."/>
            <person name="Maruyama T."/>
            <person name="Minagawa J."/>
            <person name="Obokata J."/>
            <person name="Shigenobu S."/>
        </authorList>
    </citation>
    <scope>NUCLEOTIDE SEQUENCE [LARGE SCALE GENOMIC DNA]</scope>
</reference>
<name>A0AAV3Y1H7_9GAST</name>
<evidence type="ECO:0000256" key="15">
    <source>
        <dbReference type="PIRSR" id="PIRSR601952-2"/>
    </source>
</evidence>
<feature type="compositionally biased region" description="Low complexity" evidence="17">
    <location>
        <begin position="8"/>
        <end position="20"/>
    </location>
</feature>
<evidence type="ECO:0000256" key="9">
    <source>
        <dbReference type="ARBA" id="ARBA00022833"/>
    </source>
</evidence>
<feature type="binding site" evidence="15">
    <location>
        <position position="194"/>
    </location>
    <ligand>
        <name>Mg(2+)</name>
        <dbReference type="ChEBI" id="CHEBI:18420"/>
    </ligand>
</feature>
<dbReference type="SUPFAM" id="SSF53649">
    <property type="entry name" value="Alkaline phosphatase-like"/>
    <property type="match status" value="1"/>
</dbReference>
<dbReference type="PANTHER" id="PTHR11596">
    <property type="entry name" value="ALKALINE PHOSPHATASE"/>
    <property type="match status" value="1"/>
</dbReference>